<dbReference type="PROSITE" id="PS00036">
    <property type="entry name" value="BZIP_BASIC"/>
    <property type="match status" value="1"/>
</dbReference>
<dbReference type="SMART" id="SM00338">
    <property type="entry name" value="BRLZ"/>
    <property type="match status" value="1"/>
</dbReference>
<evidence type="ECO:0000313" key="8">
    <source>
        <dbReference type="EMBL" id="EGV63078.1"/>
    </source>
</evidence>
<dbReference type="Proteomes" id="UP000000707">
    <property type="component" value="Unassembled WGS sequence"/>
</dbReference>
<keyword evidence="2" id="KW-0805">Transcription regulation</keyword>
<proteinExistence type="predicted"/>
<feature type="domain" description="BZIP" evidence="7">
    <location>
        <begin position="281"/>
        <end position="342"/>
    </location>
</feature>
<dbReference type="GO" id="GO:0005634">
    <property type="term" value="C:nucleus"/>
    <property type="evidence" value="ECO:0007669"/>
    <property type="project" value="UniProtKB-SubCell"/>
</dbReference>
<keyword evidence="5" id="KW-0175">Coiled coil</keyword>
<feature type="coiled-coil region" evidence="5">
    <location>
        <begin position="297"/>
        <end position="324"/>
    </location>
</feature>
<evidence type="ECO:0000256" key="6">
    <source>
        <dbReference type="SAM" id="MobiDB-lite"/>
    </source>
</evidence>
<dbReference type="KEGG" id="cten:18247402"/>
<dbReference type="HOGENOM" id="CLU_677919_0_0_1"/>
<keyword evidence="3" id="KW-0804">Transcription</keyword>
<feature type="region of interest" description="Disordered" evidence="6">
    <location>
        <begin position="130"/>
        <end position="169"/>
    </location>
</feature>
<evidence type="ECO:0000256" key="5">
    <source>
        <dbReference type="SAM" id="Coils"/>
    </source>
</evidence>
<dbReference type="InterPro" id="IPR004827">
    <property type="entry name" value="bZIP"/>
</dbReference>
<dbReference type="Pfam" id="PF00170">
    <property type="entry name" value="bZIP_1"/>
    <property type="match status" value="1"/>
</dbReference>
<evidence type="ECO:0000256" key="1">
    <source>
        <dbReference type="ARBA" id="ARBA00004123"/>
    </source>
</evidence>
<name>G3B722_CANTC</name>
<evidence type="ECO:0000256" key="2">
    <source>
        <dbReference type="ARBA" id="ARBA00023015"/>
    </source>
</evidence>
<dbReference type="AlphaFoldDB" id="G3B722"/>
<dbReference type="CDD" id="cd14687">
    <property type="entry name" value="bZIP_ATF2"/>
    <property type="match status" value="1"/>
</dbReference>
<protein>
    <recommendedName>
        <fullName evidence="7">BZIP domain-containing protein</fullName>
    </recommendedName>
</protein>
<dbReference type="OrthoDB" id="295274at2759"/>
<evidence type="ECO:0000259" key="7">
    <source>
        <dbReference type="PROSITE" id="PS50217"/>
    </source>
</evidence>
<reference evidence="8 9" key="1">
    <citation type="journal article" date="2011" name="Proc. Natl. Acad. Sci. U.S.A.">
        <title>Comparative genomics of xylose-fermenting fungi for enhanced biofuel production.</title>
        <authorList>
            <person name="Wohlbach D.J."/>
            <person name="Kuo A."/>
            <person name="Sato T.K."/>
            <person name="Potts K.M."/>
            <person name="Salamov A.A."/>
            <person name="LaButti K.M."/>
            <person name="Sun H."/>
            <person name="Clum A."/>
            <person name="Pangilinan J.L."/>
            <person name="Lindquist E.A."/>
            <person name="Lucas S."/>
            <person name="Lapidus A."/>
            <person name="Jin M."/>
            <person name="Gunawan C."/>
            <person name="Balan V."/>
            <person name="Dale B.E."/>
            <person name="Jeffries T.W."/>
            <person name="Zinkel R."/>
            <person name="Barry K.W."/>
            <person name="Grigoriev I.V."/>
            <person name="Gasch A.P."/>
        </authorList>
    </citation>
    <scope>NUCLEOTIDE SEQUENCE [LARGE SCALE GENOMIC DNA]</scope>
    <source>
        <strain evidence="9">ATCC 10573 / BCRC 21748 / CBS 615 / JCM 9827 / NBRC 10315 / NRRL Y-1498 / VKM Y-70</strain>
    </source>
</reference>
<comment type="subcellular location">
    <subcellularLocation>
        <location evidence="1">Nucleus</location>
    </subcellularLocation>
</comment>
<dbReference type="PROSITE" id="PS50217">
    <property type="entry name" value="BZIP"/>
    <property type="match status" value="1"/>
</dbReference>
<dbReference type="STRING" id="590646.G3B722"/>
<dbReference type="GeneID" id="18247402"/>
<dbReference type="RefSeq" id="XP_006686871.1">
    <property type="nucleotide sequence ID" value="XM_006686808.1"/>
</dbReference>
<sequence length="406" mass="44645">MSEINNTGVIEGIEGIEVRTQGSLSKRTHDNSGMFNNPFDLNTYPMTNPPLFDQSMFVNFSQDGMPVLRRRISISNGQIGQIINHEAIFDDNYDVVSNETTPIDLHEKSRFNQALQPQVLQNSGGGFGMVPGSHDEFQSHPLPNTNNHDPTSHPIATPLPSSLPPELQAHYSVGPKHQRHPAAPGVGVGAPCQTFTQAPVVGGIPSQGPGAVPSPSAPATVLSATNAVFSGPQEEILPVPDDSQEHTVYAGVPPPNHQLIYNNEVIYNPNNGPVPGTSAWKRDRLLERNRVAASKCRQRKKQAQQQLLDDIRELKIENSDLRGKLDNYDKFFQSMKRFFNQNSSGDGFAGFNNFEHFDVINKAMKSKNQSEFLKVLDAFDIPDPNSAFPKSPAHEGLVKLENVEDL</sequence>
<dbReference type="EMBL" id="GL996524">
    <property type="protein sequence ID" value="EGV63078.1"/>
    <property type="molecule type" value="Genomic_DNA"/>
</dbReference>
<dbReference type="PANTHER" id="PTHR19304">
    <property type="entry name" value="CYCLIC-AMP RESPONSE ELEMENT BINDING PROTEIN"/>
    <property type="match status" value="1"/>
</dbReference>
<accession>G3B722</accession>
<dbReference type="InterPro" id="IPR046347">
    <property type="entry name" value="bZIP_sf"/>
</dbReference>
<gene>
    <name evidence="8" type="ORF">CANTEDRAFT_114387</name>
</gene>
<dbReference type="InterPro" id="IPR051027">
    <property type="entry name" value="bZIP_transcription_factors"/>
</dbReference>
<keyword evidence="4" id="KW-0539">Nucleus</keyword>
<dbReference type="Gene3D" id="1.20.5.170">
    <property type="match status" value="1"/>
</dbReference>
<keyword evidence="9" id="KW-1185">Reference proteome</keyword>
<dbReference type="eggNOG" id="KOG1414">
    <property type="taxonomic scope" value="Eukaryota"/>
</dbReference>
<evidence type="ECO:0000256" key="4">
    <source>
        <dbReference type="ARBA" id="ARBA00023242"/>
    </source>
</evidence>
<evidence type="ECO:0000256" key="3">
    <source>
        <dbReference type="ARBA" id="ARBA00023163"/>
    </source>
</evidence>
<evidence type="ECO:0000313" key="9">
    <source>
        <dbReference type="Proteomes" id="UP000000707"/>
    </source>
</evidence>
<organism evidence="9">
    <name type="scientific">Candida tenuis (strain ATCC 10573 / BCRC 21748 / CBS 615 / JCM 9827 / NBRC 10315 / NRRL Y-1498 / VKM Y-70)</name>
    <name type="common">Yeast</name>
    <name type="synonym">Yamadazyma tenuis</name>
    <dbReference type="NCBI Taxonomy" id="590646"/>
    <lineage>
        <taxon>Eukaryota</taxon>
        <taxon>Fungi</taxon>
        <taxon>Dikarya</taxon>
        <taxon>Ascomycota</taxon>
        <taxon>Saccharomycotina</taxon>
        <taxon>Pichiomycetes</taxon>
        <taxon>Debaryomycetaceae</taxon>
        <taxon>Yamadazyma</taxon>
    </lineage>
</organism>
<dbReference type="SUPFAM" id="SSF57959">
    <property type="entry name" value="Leucine zipper domain"/>
    <property type="match status" value="1"/>
</dbReference>
<dbReference type="GO" id="GO:0003700">
    <property type="term" value="F:DNA-binding transcription factor activity"/>
    <property type="evidence" value="ECO:0007669"/>
    <property type="project" value="InterPro"/>
</dbReference>